<evidence type="ECO:0000313" key="8">
    <source>
        <dbReference type="EMBL" id="CDT49355.1"/>
    </source>
</evidence>
<accession>A0A069AE54</accession>
<dbReference type="GO" id="GO:0006355">
    <property type="term" value="P:regulation of DNA-templated transcription"/>
    <property type="evidence" value="ECO:0007669"/>
    <property type="project" value="InterPro"/>
</dbReference>
<evidence type="ECO:0000313" key="6">
    <source>
        <dbReference type="EMBL" id="CDS88983.1"/>
    </source>
</evidence>
<dbReference type="EMBL" id="LK932411">
    <property type="protein sequence ID" value="CDS89618.1"/>
    <property type="molecule type" value="Genomic_DNA"/>
</dbReference>
<dbReference type="SUPFAM" id="SSF63520">
    <property type="entry name" value="PTS-regulatory domain, PRD"/>
    <property type="match status" value="2"/>
</dbReference>
<dbReference type="SUPFAM" id="SSF46785">
    <property type="entry name" value="Winged helix' DNA-binding domain"/>
    <property type="match status" value="1"/>
</dbReference>
<keyword evidence="3" id="KW-0010">Activator</keyword>
<evidence type="ECO:0000256" key="1">
    <source>
        <dbReference type="ARBA" id="ARBA00022737"/>
    </source>
</evidence>
<dbReference type="EMBL" id="LK933194">
    <property type="protein sequence ID" value="CDT49355.1"/>
    <property type="molecule type" value="Genomic_DNA"/>
</dbReference>
<dbReference type="CDD" id="cd05568">
    <property type="entry name" value="PTS_IIB_bgl_like"/>
    <property type="match status" value="1"/>
</dbReference>
<dbReference type="InterPro" id="IPR036390">
    <property type="entry name" value="WH_DNA-bd_sf"/>
</dbReference>
<dbReference type="Gene3D" id="1.10.10.10">
    <property type="entry name" value="Winged helix-like DNA-binding domain superfamily/Winged helix DNA-binding domain"/>
    <property type="match status" value="1"/>
</dbReference>
<keyword evidence="2" id="KW-0805">Transcription regulation</keyword>
<proteinExistence type="predicted"/>
<dbReference type="InterPro" id="IPR036634">
    <property type="entry name" value="PRD_sf"/>
</dbReference>
<dbReference type="InterPro" id="IPR013196">
    <property type="entry name" value="HTH_11"/>
</dbReference>
<sequence length="514" mass="59415">MNKRLLDIAELLLNSSDYITVDTIAEELKVSNKTIRNDLVILDEWLLEFNLSLDKKTGSGVIILGNEDIKLKVIRDINDKSNCIYAYSPEDRKRYILSKLFIKNSKFRIRDICNELHVSRATVHKDLVVIQNFLQNFKVTLVRKTNNGVYLEGKEKDIRKAIFELATVNKSYTELKEILFSKSNECKDTPSTKIFKELFNYDFEKLSQITLHTLQVEKSNLSDEYYINFLIHIAICIKRISIKRYINLSEGFFRELLEHEYFEKSKILCVNLSEAFDVEFIDEEVCYILLHIEGLLKSIKKTTTLEPLKNEEITEYNLSEAIAVHWGSILNLNLKDDLILIKSLANHLKSVLHRINYGFTITNPILNDIKRTFPYTYKAAKESNTVIKQLMNYEVNDDEIGYLALYLISAIDRSKSPLNTILICHCSDGVSNLLVQKLSFEFNQINIVKSIPLSSISFTNFDDVDLILTTAPVDFEHNAELININALLSKNDISRLSTIIKKLYSEKNKILSYK</sequence>
<feature type="domain" description="PRD" evidence="5">
    <location>
        <begin position="194"/>
        <end position="302"/>
    </location>
</feature>
<evidence type="ECO:0000256" key="4">
    <source>
        <dbReference type="ARBA" id="ARBA00023163"/>
    </source>
</evidence>
<dbReference type="PANTHER" id="PTHR30185">
    <property type="entry name" value="CRYPTIC BETA-GLUCOSIDE BGL OPERON ANTITERMINATOR"/>
    <property type="match status" value="1"/>
</dbReference>
<dbReference type="InterPro" id="IPR007737">
    <property type="entry name" value="Mga_HTH"/>
</dbReference>
<dbReference type="InterPro" id="IPR011608">
    <property type="entry name" value="PRD"/>
</dbReference>
<dbReference type="Gene3D" id="1.10.1790.10">
    <property type="entry name" value="PRD domain"/>
    <property type="match status" value="2"/>
</dbReference>
<evidence type="ECO:0000256" key="2">
    <source>
        <dbReference type="ARBA" id="ARBA00023015"/>
    </source>
</evidence>
<evidence type="ECO:0000259" key="5">
    <source>
        <dbReference type="PROSITE" id="PS51372"/>
    </source>
</evidence>
<feature type="domain" description="PRD" evidence="5">
    <location>
        <begin position="310"/>
        <end position="417"/>
    </location>
</feature>
<dbReference type="AlphaFoldDB" id="A0A069AE54"/>
<evidence type="ECO:0000256" key="3">
    <source>
        <dbReference type="ARBA" id="ARBA00023159"/>
    </source>
</evidence>
<keyword evidence="4" id="KW-0804">Transcription</keyword>
<dbReference type="PANTHER" id="PTHR30185:SF12">
    <property type="entry name" value="TRANSCRIPTIONAL REGULATOR MANR"/>
    <property type="match status" value="1"/>
</dbReference>
<dbReference type="Pfam" id="PF08279">
    <property type="entry name" value="HTH_11"/>
    <property type="match status" value="1"/>
</dbReference>
<dbReference type="RefSeq" id="WP_021367182.1">
    <property type="nucleotide sequence ID" value="NZ_BBYB01000112.1"/>
</dbReference>
<dbReference type="InterPro" id="IPR050661">
    <property type="entry name" value="BglG_antiterminators"/>
</dbReference>
<dbReference type="InterPro" id="IPR036388">
    <property type="entry name" value="WH-like_DNA-bd_sf"/>
</dbReference>
<reference evidence="6" key="1">
    <citation type="submission" date="2014-07" db="EMBL/GenBank/DDBJ databases">
        <authorList>
            <person name="Monot Marc"/>
        </authorList>
    </citation>
    <scope>NUCLEOTIDE SEQUENCE</scope>
    <source>
        <strain evidence="8">7032989</strain>
        <strain evidence="7">7032994</strain>
    </source>
</reference>
<keyword evidence="1" id="KW-0677">Repeat</keyword>
<evidence type="ECO:0000313" key="7">
    <source>
        <dbReference type="EMBL" id="CDS89618.1"/>
    </source>
</evidence>
<name>A0A069AE54_CLODI</name>
<dbReference type="Gene3D" id="3.40.50.2300">
    <property type="match status" value="1"/>
</dbReference>
<gene>
    <name evidence="8" type="ORF">BN1095_510019</name>
    <name evidence="6" type="ORF">BN1096_700279</name>
    <name evidence="7" type="ORF">BN1097_710277</name>
</gene>
<organism evidence="6">
    <name type="scientific">Clostridioides difficile</name>
    <name type="common">Peptoclostridium difficile</name>
    <dbReference type="NCBI Taxonomy" id="1496"/>
    <lineage>
        <taxon>Bacteria</taxon>
        <taxon>Bacillati</taxon>
        <taxon>Bacillota</taxon>
        <taxon>Clostridia</taxon>
        <taxon>Peptostreptococcales</taxon>
        <taxon>Peptostreptococcaceae</taxon>
        <taxon>Clostridioides</taxon>
    </lineage>
</organism>
<dbReference type="Pfam" id="PF00874">
    <property type="entry name" value="PRD"/>
    <property type="match status" value="2"/>
</dbReference>
<dbReference type="EMBL" id="LK932525">
    <property type="protein sequence ID" value="CDS88983.1"/>
    <property type="molecule type" value="Genomic_DNA"/>
</dbReference>
<protein>
    <submittedName>
        <fullName evidence="6">Transcription antiterminator, PTS operon regulator</fullName>
    </submittedName>
</protein>
<dbReference type="PROSITE" id="PS51372">
    <property type="entry name" value="PRD_2"/>
    <property type="match status" value="2"/>
</dbReference>
<dbReference type="Pfam" id="PF05043">
    <property type="entry name" value="Mga"/>
    <property type="match status" value="1"/>
</dbReference>